<dbReference type="AlphaFoldDB" id="A0A974PMR4"/>
<dbReference type="PROSITE" id="PS00768">
    <property type="entry name" value="TRANSTHYRETIN_1"/>
    <property type="match status" value="1"/>
</dbReference>
<feature type="domain" description="Transthyretin/hydroxyisourate hydrolase" evidence="8">
    <location>
        <begin position="194"/>
        <end position="310"/>
    </location>
</feature>
<dbReference type="GO" id="GO:0051997">
    <property type="term" value="F:2-oxo-4-hydroxy-4-carboxy-5-ureidoimidazoline decarboxylase activity"/>
    <property type="evidence" value="ECO:0007669"/>
    <property type="project" value="UniProtKB-EC"/>
</dbReference>
<proteinExistence type="predicted"/>
<keyword evidence="6" id="KW-0378">Hydrolase</keyword>
<evidence type="ECO:0000256" key="4">
    <source>
        <dbReference type="ARBA" id="ARBA00022631"/>
    </source>
</evidence>
<dbReference type="GO" id="GO:0033971">
    <property type="term" value="F:hydroxyisourate hydrolase activity"/>
    <property type="evidence" value="ECO:0007669"/>
    <property type="project" value="UniProtKB-EC"/>
</dbReference>
<gene>
    <name evidence="10" type="primary">uraD</name>
    <name evidence="10" type="ORF">EZH22_26305</name>
</gene>
<dbReference type="Proteomes" id="UP000596427">
    <property type="component" value="Chromosome"/>
</dbReference>
<dbReference type="RefSeq" id="WP_231711162.1">
    <property type="nucleotide sequence ID" value="NZ_CP063362.1"/>
</dbReference>
<comment type="pathway">
    <text evidence="3">Purine metabolism; urate degradation; (S)-allantoin from urate: step 3/3.</text>
</comment>
<evidence type="ECO:0000256" key="5">
    <source>
        <dbReference type="ARBA" id="ARBA00022793"/>
    </source>
</evidence>
<accession>A0A974PMR4</accession>
<dbReference type="InterPro" id="IPR014306">
    <property type="entry name" value="Hydroxyisourate_hydrolase"/>
</dbReference>
<protein>
    <submittedName>
        <fullName evidence="10">2-oxo-4-hydroxy-4-carboxy-5-ureidoimidazoline decarboxylase</fullName>
        <ecNumber evidence="10">4.1.1.97</ecNumber>
    </submittedName>
</protein>
<evidence type="ECO:0000259" key="9">
    <source>
        <dbReference type="Pfam" id="PF09349"/>
    </source>
</evidence>
<dbReference type="EMBL" id="CP063362">
    <property type="protein sequence ID" value="QRG06420.1"/>
    <property type="molecule type" value="Genomic_DNA"/>
</dbReference>
<dbReference type="InterPro" id="IPR023418">
    <property type="entry name" value="Thyroxine_BS"/>
</dbReference>
<dbReference type="InterPro" id="IPR036778">
    <property type="entry name" value="OHCU_decarboxylase_sf"/>
</dbReference>
<evidence type="ECO:0000256" key="1">
    <source>
        <dbReference type="ARBA" id="ARBA00001043"/>
    </source>
</evidence>
<dbReference type="GO" id="GO:0000255">
    <property type="term" value="P:allantoin metabolic process"/>
    <property type="evidence" value="ECO:0007669"/>
    <property type="project" value="InterPro"/>
</dbReference>
<keyword evidence="4" id="KW-0659">Purine metabolism</keyword>
<evidence type="ECO:0000256" key="3">
    <source>
        <dbReference type="ARBA" id="ARBA00004754"/>
    </source>
</evidence>
<dbReference type="InterPro" id="IPR017580">
    <property type="entry name" value="OHCU_decarboxylase-1"/>
</dbReference>
<dbReference type="Pfam" id="PF09349">
    <property type="entry name" value="OHCU_decarbox"/>
    <property type="match status" value="1"/>
</dbReference>
<dbReference type="CDD" id="cd05822">
    <property type="entry name" value="TLP_HIUase"/>
    <property type="match status" value="1"/>
</dbReference>
<organism evidence="10 11">
    <name type="scientific">Xanthobacter dioxanivorans</name>
    <dbReference type="NCBI Taxonomy" id="2528964"/>
    <lineage>
        <taxon>Bacteria</taxon>
        <taxon>Pseudomonadati</taxon>
        <taxon>Pseudomonadota</taxon>
        <taxon>Alphaproteobacteria</taxon>
        <taxon>Hyphomicrobiales</taxon>
        <taxon>Xanthobacteraceae</taxon>
        <taxon>Xanthobacter</taxon>
    </lineage>
</organism>
<dbReference type="PANTHER" id="PTHR43466:SF1">
    <property type="entry name" value="2-OXO-4-HYDROXY-4-CARBOXY-5-UREIDOIMIDAZOLINE DECARBOXYLASE-RELATED"/>
    <property type="match status" value="1"/>
</dbReference>
<evidence type="ECO:0000259" key="8">
    <source>
        <dbReference type="Pfam" id="PF00576"/>
    </source>
</evidence>
<dbReference type="InterPro" id="IPR018020">
    <property type="entry name" value="OHCU_decarboxylase"/>
</dbReference>
<dbReference type="SUPFAM" id="SSF158694">
    <property type="entry name" value="UraD-Like"/>
    <property type="match status" value="1"/>
</dbReference>
<dbReference type="Gene3D" id="2.60.40.180">
    <property type="entry name" value="Transthyretin/hydroxyisourate hydrolase domain"/>
    <property type="match status" value="1"/>
</dbReference>
<dbReference type="GO" id="GO:0019628">
    <property type="term" value="P:urate catabolic process"/>
    <property type="evidence" value="ECO:0007669"/>
    <property type="project" value="TreeGrafter"/>
</dbReference>
<dbReference type="Pfam" id="PF00576">
    <property type="entry name" value="Transthyretin"/>
    <property type="match status" value="1"/>
</dbReference>
<dbReference type="GO" id="GO:0006144">
    <property type="term" value="P:purine nucleobase metabolic process"/>
    <property type="evidence" value="ECO:0007669"/>
    <property type="project" value="UniProtKB-KW"/>
</dbReference>
<comment type="catalytic activity">
    <reaction evidence="2">
        <text>5-hydroxy-2-oxo-4-ureido-2,5-dihydro-1H-imidazole-5-carboxylate + H(+) = (S)-allantoin + CO2</text>
        <dbReference type="Rhea" id="RHEA:26301"/>
        <dbReference type="ChEBI" id="CHEBI:15378"/>
        <dbReference type="ChEBI" id="CHEBI:15678"/>
        <dbReference type="ChEBI" id="CHEBI:16526"/>
        <dbReference type="ChEBI" id="CHEBI:58639"/>
        <dbReference type="EC" id="4.1.1.97"/>
    </reaction>
</comment>
<dbReference type="KEGG" id="xdi:EZH22_26305"/>
<comment type="catalytic activity">
    <reaction evidence="1">
        <text>5-hydroxyisourate + H2O = 5-hydroxy-2-oxo-4-ureido-2,5-dihydro-1H-imidazole-5-carboxylate + H(+)</text>
        <dbReference type="Rhea" id="RHEA:23736"/>
        <dbReference type="ChEBI" id="CHEBI:15377"/>
        <dbReference type="ChEBI" id="CHEBI:15378"/>
        <dbReference type="ChEBI" id="CHEBI:18072"/>
        <dbReference type="ChEBI" id="CHEBI:58639"/>
        <dbReference type="EC" id="3.5.2.17"/>
    </reaction>
</comment>
<reference evidence="10 11" key="1">
    <citation type="submission" date="2020-10" db="EMBL/GenBank/DDBJ databases">
        <title>Degradation of 1,4-Dioxane by Xanthobacter sp. YN2, via a Novel Group-2 Soluble Di-Iron Monooxygenase.</title>
        <authorList>
            <person name="Ma F."/>
            <person name="Wang Y."/>
            <person name="Yang J."/>
            <person name="Guo H."/>
            <person name="Su D."/>
            <person name="Yu L."/>
        </authorList>
    </citation>
    <scope>NUCLEOTIDE SEQUENCE [LARGE SCALE GENOMIC DNA]</scope>
    <source>
        <strain evidence="10 11">YN2</strain>
    </source>
</reference>
<dbReference type="InterPro" id="IPR036817">
    <property type="entry name" value="Transthyretin/HIU_hydrolase_sf"/>
</dbReference>
<evidence type="ECO:0000313" key="11">
    <source>
        <dbReference type="Proteomes" id="UP000596427"/>
    </source>
</evidence>
<evidence type="ECO:0000313" key="10">
    <source>
        <dbReference type="EMBL" id="QRG06420.1"/>
    </source>
</evidence>
<dbReference type="EC" id="4.1.1.97" evidence="10"/>
<dbReference type="SUPFAM" id="SSF49472">
    <property type="entry name" value="Transthyretin (synonym: prealbumin)"/>
    <property type="match status" value="1"/>
</dbReference>
<dbReference type="Gene3D" id="1.10.3330.10">
    <property type="entry name" value="Oxo-4-hydroxy-4-carboxy-5-ureidoimidazoline decarboxylase"/>
    <property type="match status" value="1"/>
</dbReference>
<sequence>MTVAVPAPEPAIPEPVMTLAELNACDVATFVAHLGTVFEHAPFVAEGAARLRPFASADALHRAMVELVAALPEADLVALLAGHPDLAGPAARGGTMTAESTREQAALSLDRLPEAETARWDALNAAYRARFGFPFILCARHYGRTAMLQVFERRLAASRAEEMAAALREIAQITRHRLAARLAGHGLADLAGRLTTHVLDTSRGRPAQGMRVALHEVTGALPCGTSDPLVEAVTDAHGQTGEPLLSGAPLRIGRYELRFHVGDYFRRTGAVAGDFAFLDVVPVVFCIDEPTGDYHVPLTVTPFAYATYRGQ</sequence>
<keyword evidence="11" id="KW-1185">Reference proteome</keyword>
<keyword evidence="7 10" id="KW-0456">Lyase</keyword>
<evidence type="ECO:0000256" key="2">
    <source>
        <dbReference type="ARBA" id="ARBA00001163"/>
    </source>
</evidence>
<dbReference type="PANTHER" id="PTHR43466">
    <property type="entry name" value="2-OXO-4-HYDROXY-4-CARBOXY-5-UREIDOIMIDAZOLINE DECARBOXYLASE-RELATED"/>
    <property type="match status" value="1"/>
</dbReference>
<feature type="domain" description="Oxo-4-hydroxy-4-carboxy-5-ureidoimidazoline decarboxylase" evidence="9">
    <location>
        <begin position="23"/>
        <end position="179"/>
    </location>
</feature>
<name>A0A974PMR4_9HYPH</name>
<dbReference type="NCBIfam" id="TIGR02962">
    <property type="entry name" value="hdxy_isourate"/>
    <property type="match status" value="1"/>
</dbReference>
<evidence type="ECO:0000256" key="6">
    <source>
        <dbReference type="ARBA" id="ARBA00022801"/>
    </source>
</evidence>
<dbReference type="InterPro" id="IPR023416">
    <property type="entry name" value="Transthyretin/HIU_hydrolase_d"/>
</dbReference>
<keyword evidence="5" id="KW-0210">Decarboxylase</keyword>
<dbReference type="NCBIfam" id="TIGR03164">
    <property type="entry name" value="UHCUDC"/>
    <property type="match status" value="1"/>
</dbReference>
<evidence type="ECO:0000256" key="7">
    <source>
        <dbReference type="ARBA" id="ARBA00023239"/>
    </source>
</evidence>